<name>A0ABW2YQW9_9SPHI</name>
<dbReference type="RefSeq" id="WP_377096006.1">
    <property type="nucleotide sequence ID" value="NZ_JBHTHU010000001.1"/>
</dbReference>
<gene>
    <name evidence="2" type="ORF">ACFQZS_00400</name>
</gene>
<evidence type="ECO:0000313" key="2">
    <source>
        <dbReference type="EMBL" id="MFD0748579.1"/>
    </source>
</evidence>
<sequence>MKNIPFLFILCLVGLSVLCNSCKKVNQSSIESLFSQGSWELATVVVTVSVGTNRESEDTLNTMCDKKQIFTFNSASHTCSYTNFQCKDQPVASGTWSLSQDQLYLKSDIVCQDTSKLGTGTLMPFENAQIQTLGQYAMVLVTGDIQNYSATQRRTVRRYGFVRQKVATR</sequence>
<organism evidence="2 3">
    <name type="scientific">Mucilaginibacter calamicampi</name>
    <dbReference type="NCBI Taxonomy" id="1302352"/>
    <lineage>
        <taxon>Bacteria</taxon>
        <taxon>Pseudomonadati</taxon>
        <taxon>Bacteroidota</taxon>
        <taxon>Sphingobacteriia</taxon>
        <taxon>Sphingobacteriales</taxon>
        <taxon>Sphingobacteriaceae</taxon>
        <taxon>Mucilaginibacter</taxon>
    </lineage>
</organism>
<keyword evidence="3" id="KW-1185">Reference proteome</keyword>
<accession>A0ABW2YQW9</accession>
<proteinExistence type="predicted"/>
<dbReference type="EMBL" id="JBHTHU010000001">
    <property type="protein sequence ID" value="MFD0748579.1"/>
    <property type="molecule type" value="Genomic_DNA"/>
</dbReference>
<comment type="caution">
    <text evidence="2">The sequence shown here is derived from an EMBL/GenBank/DDBJ whole genome shotgun (WGS) entry which is preliminary data.</text>
</comment>
<dbReference type="Proteomes" id="UP001596958">
    <property type="component" value="Unassembled WGS sequence"/>
</dbReference>
<reference evidence="3" key="1">
    <citation type="journal article" date="2019" name="Int. J. Syst. Evol. Microbiol.">
        <title>The Global Catalogue of Microorganisms (GCM) 10K type strain sequencing project: providing services to taxonomists for standard genome sequencing and annotation.</title>
        <authorList>
            <consortium name="The Broad Institute Genomics Platform"/>
            <consortium name="The Broad Institute Genome Sequencing Center for Infectious Disease"/>
            <person name="Wu L."/>
            <person name="Ma J."/>
        </authorList>
    </citation>
    <scope>NUCLEOTIDE SEQUENCE [LARGE SCALE GENOMIC DNA]</scope>
    <source>
        <strain evidence="3">CCUG 63418</strain>
    </source>
</reference>
<feature type="domain" description="Lipocalin-like" evidence="1">
    <location>
        <begin position="37"/>
        <end position="108"/>
    </location>
</feature>
<evidence type="ECO:0000259" key="1">
    <source>
        <dbReference type="Pfam" id="PF13648"/>
    </source>
</evidence>
<protein>
    <submittedName>
        <fullName evidence="2">DUF5004 domain-containing protein</fullName>
    </submittedName>
</protein>
<dbReference type="InterPro" id="IPR024311">
    <property type="entry name" value="Lipocalin-like"/>
</dbReference>
<evidence type="ECO:0000313" key="3">
    <source>
        <dbReference type="Proteomes" id="UP001596958"/>
    </source>
</evidence>
<dbReference type="Pfam" id="PF13648">
    <property type="entry name" value="Lipocalin_4"/>
    <property type="match status" value="1"/>
</dbReference>